<comment type="subcellular location">
    <subcellularLocation>
        <location evidence="1">Mitochondrion matrix</location>
    </subcellularLocation>
</comment>
<dbReference type="Proteomes" id="UP000504633">
    <property type="component" value="Unplaced"/>
</dbReference>
<keyword evidence="4" id="KW-0276">Fatty acid metabolism</keyword>
<evidence type="ECO:0000256" key="5">
    <source>
        <dbReference type="ARBA" id="ARBA00022946"/>
    </source>
</evidence>
<evidence type="ECO:0000256" key="10">
    <source>
        <dbReference type="ARBA" id="ARBA00050938"/>
    </source>
</evidence>
<keyword evidence="6" id="KW-0007">Acetylation</keyword>
<evidence type="ECO:0000256" key="12">
    <source>
        <dbReference type="ARBA" id="ARBA00052376"/>
    </source>
</evidence>
<comment type="catalytic activity">
    <reaction evidence="13">
        <text>(3Z)-octenoyl-CoA = (2E)-octenoyl-CoA</text>
        <dbReference type="Rhea" id="RHEA:46044"/>
        <dbReference type="ChEBI" id="CHEBI:62242"/>
        <dbReference type="ChEBI" id="CHEBI:85640"/>
    </reaction>
    <physiologicalReaction direction="left-to-right" evidence="13">
        <dbReference type="Rhea" id="RHEA:46045"/>
    </physiologicalReaction>
</comment>
<reference evidence="18" key="1">
    <citation type="submission" date="2025-08" db="UniProtKB">
        <authorList>
            <consortium name="RefSeq"/>
        </authorList>
    </citation>
    <scope>IDENTIFICATION</scope>
    <source>
        <strain evidence="18">15085-1641.00</strain>
        <tissue evidence="18">Whole body</tissue>
    </source>
</reference>
<name>A0A6J2SVU8_DROHY</name>
<dbReference type="RefSeq" id="XP_030080322.1">
    <property type="nucleotide sequence ID" value="XM_030224462.1"/>
</dbReference>
<dbReference type="GO" id="GO:0005759">
    <property type="term" value="C:mitochondrial matrix"/>
    <property type="evidence" value="ECO:0007669"/>
    <property type="project" value="UniProtKB-SubCell"/>
</dbReference>
<organism evidence="17 18">
    <name type="scientific">Drosophila hydei</name>
    <name type="common">Fruit fly</name>
    <dbReference type="NCBI Taxonomy" id="7224"/>
    <lineage>
        <taxon>Eukaryota</taxon>
        <taxon>Metazoa</taxon>
        <taxon>Ecdysozoa</taxon>
        <taxon>Arthropoda</taxon>
        <taxon>Hexapoda</taxon>
        <taxon>Insecta</taxon>
        <taxon>Pterygota</taxon>
        <taxon>Neoptera</taxon>
        <taxon>Endopterygota</taxon>
        <taxon>Diptera</taxon>
        <taxon>Brachycera</taxon>
        <taxon>Muscomorpha</taxon>
        <taxon>Ephydroidea</taxon>
        <taxon>Drosophilidae</taxon>
        <taxon>Drosophila</taxon>
    </lineage>
</organism>
<dbReference type="Pfam" id="PF00378">
    <property type="entry name" value="ECH_1"/>
    <property type="match status" value="1"/>
</dbReference>
<evidence type="ECO:0000256" key="2">
    <source>
        <dbReference type="ARBA" id="ARBA00005005"/>
    </source>
</evidence>
<dbReference type="InterPro" id="IPR001753">
    <property type="entry name" value="Enoyl-CoA_hydra/iso"/>
</dbReference>
<comment type="catalytic activity">
    <reaction evidence="12">
        <text>(3Z)-dodecenoyl-CoA = (2E)-dodecenoyl-CoA</text>
        <dbReference type="Rhea" id="RHEA:23716"/>
        <dbReference type="ChEBI" id="CHEBI:57330"/>
        <dbReference type="ChEBI" id="CHEBI:58543"/>
        <dbReference type="EC" id="5.3.3.8"/>
    </reaction>
    <physiologicalReaction direction="left-to-right" evidence="12">
        <dbReference type="Rhea" id="RHEA:23717"/>
    </physiologicalReaction>
</comment>
<dbReference type="SUPFAM" id="SSF52096">
    <property type="entry name" value="ClpP/crotonase"/>
    <property type="match status" value="1"/>
</dbReference>
<evidence type="ECO:0000256" key="1">
    <source>
        <dbReference type="ARBA" id="ARBA00004305"/>
    </source>
</evidence>
<comment type="pathway">
    <text evidence="2">Lipid metabolism; fatty acid beta-oxidation.</text>
</comment>
<dbReference type="GO" id="GO:0006635">
    <property type="term" value="P:fatty acid beta-oxidation"/>
    <property type="evidence" value="ECO:0007669"/>
    <property type="project" value="TreeGrafter"/>
</dbReference>
<keyword evidence="5" id="KW-0809">Transit peptide</keyword>
<evidence type="ECO:0000256" key="8">
    <source>
        <dbReference type="ARBA" id="ARBA00023128"/>
    </source>
</evidence>
<evidence type="ECO:0000256" key="14">
    <source>
        <dbReference type="ARBA" id="ARBA00056147"/>
    </source>
</evidence>
<keyword evidence="17" id="KW-1185">Reference proteome</keyword>
<comment type="catalytic activity">
    <reaction evidence="11">
        <text>(2E)-tetradecenoyl-CoA = (3Z)-tetradecenoyl-CoA</text>
        <dbReference type="Rhea" id="RHEA:29847"/>
        <dbReference type="ChEBI" id="CHEBI:61405"/>
        <dbReference type="ChEBI" id="CHEBI:61968"/>
    </reaction>
    <physiologicalReaction direction="right-to-left" evidence="11">
        <dbReference type="Rhea" id="RHEA:29849"/>
    </physiologicalReaction>
</comment>
<evidence type="ECO:0000313" key="17">
    <source>
        <dbReference type="Proteomes" id="UP000504633"/>
    </source>
</evidence>
<dbReference type="PANTHER" id="PTHR11941">
    <property type="entry name" value="ENOYL-COA HYDRATASE-RELATED"/>
    <property type="match status" value="1"/>
</dbReference>
<evidence type="ECO:0000256" key="15">
    <source>
        <dbReference type="ARBA" id="ARBA00068317"/>
    </source>
</evidence>
<keyword evidence="8" id="KW-0496">Mitochondrion</keyword>
<dbReference type="GO" id="GO:0004165">
    <property type="term" value="F:delta(3)-delta(2)-enoyl-CoA isomerase activity"/>
    <property type="evidence" value="ECO:0007669"/>
    <property type="project" value="UniProtKB-EC"/>
</dbReference>
<dbReference type="OrthoDB" id="1696280at2759"/>
<comment type="catalytic activity">
    <reaction evidence="10">
        <text>(3Z)-decenoyl-CoA = (2E)-decenoyl-CoA</text>
        <dbReference type="Rhea" id="RHEA:77195"/>
        <dbReference type="ChEBI" id="CHEBI:61406"/>
        <dbReference type="ChEBI" id="CHEBI:195601"/>
    </reaction>
    <physiologicalReaction direction="left-to-right" evidence="10">
        <dbReference type="Rhea" id="RHEA:77196"/>
    </physiologicalReaction>
</comment>
<evidence type="ECO:0000256" key="9">
    <source>
        <dbReference type="ARBA" id="ARBA00023235"/>
    </source>
</evidence>
<gene>
    <name evidence="18" type="primary">LOC111599970</name>
</gene>
<dbReference type="InterPro" id="IPR029045">
    <property type="entry name" value="ClpP/crotonase-like_dom_sf"/>
</dbReference>
<dbReference type="GeneID" id="111599970"/>
<protein>
    <recommendedName>
        <fullName evidence="15">Enoyl-CoA delta isomerase 1, mitochondrial</fullName>
    </recommendedName>
    <alternativeName>
        <fullName evidence="16">3,2-trans-enoyl-CoA isomerase</fullName>
    </alternativeName>
</protein>
<evidence type="ECO:0000256" key="4">
    <source>
        <dbReference type="ARBA" id="ARBA00022832"/>
    </source>
</evidence>
<keyword evidence="9" id="KW-0413">Isomerase</keyword>
<evidence type="ECO:0000313" key="18">
    <source>
        <dbReference type="RefSeq" id="XP_030080322.1"/>
    </source>
</evidence>
<evidence type="ECO:0000256" key="13">
    <source>
        <dbReference type="ARBA" id="ARBA00052542"/>
    </source>
</evidence>
<comment type="subunit">
    <text evidence="3">Homotrimer.</text>
</comment>
<dbReference type="OMA" id="NEMYRPD"/>
<proteinExistence type="predicted"/>
<dbReference type="PANTHER" id="PTHR11941:SF45">
    <property type="entry name" value="ENOYL-COA DELTA ISOMERASE 1, MITOCHONDRIAL"/>
    <property type="match status" value="1"/>
</dbReference>
<dbReference type="AlphaFoldDB" id="A0A6J2SVU8"/>
<comment type="function">
    <text evidence="14">Key enzyme of fatty acid beta-oxidation. Able to isomerize both 3-cis (3Z) and 3-trans (3E) double bonds into the 2-trans (2E) form in a range of enoyl-CoA species, with a preference for (3Z)-enoyl-CoAs over (3E)-enoyl-CoAs. The catalytic efficiency of this enzyme is not affected by the fatty acyl chain length.</text>
</comment>
<evidence type="ECO:0000256" key="7">
    <source>
        <dbReference type="ARBA" id="ARBA00023098"/>
    </source>
</evidence>
<sequence length="284" mass="31757">MMRSKFLSLLIRAPSVCRSMSTATKLTTIDVNDKTGIATLTLNRSPINALNVELLQDLNESIKEIEDNKSRGLILTSSNDKVFSAGLDLNEMYRPDKDRARLLWIKLQDVWLALYSCDLPTAAAINGYAPAGGCLLATVCEYRVMLPKCRIGFNETQLGIVPPIFCMFNFLNVLPRRVAERSLSQGQMFTTEQALQIGLVDDVVSSKGEALDKCTKFIDTFAKVNPLARSLAKQQFRAADLQRFQTERAKDLESFLAFINHPQMQEGLGIYLNSLKKKQQLNAV</sequence>
<dbReference type="Gene3D" id="3.90.226.10">
    <property type="entry name" value="2-enoyl-CoA Hydratase, Chain A, domain 1"/>
    <property type="match status" value="1"/>
</dbReference>
<dbReference type="Gene3D" id="6.10.250.170">
    <property type="match status" value="1"/>
</dbReference>
<evidence type="ECO:0000256" key="6">
    <source>
        <dbReference type="ARBA" id="ARBA00022990"/>
    </source>
</evidence>
<keyword evidence="7" id="KW-0443">Lipid metabolism</keyword>
<accession>A0A6J2SVU8</accession>
<evidence type="ECO:0000256" key="3">
    <source>
        <dbReference type="ARBA" id="ARBA00011233"/>
    </source>
</evidence>
<evidence type="ECO:0000256" key="16">
    <source>
        <dbReference type="ARBA" id="ARBA00083575"/>
    </source>
</evidence>
<dbReference type="CDD" id="cd06558">
    <property type="entry name" value="crotonase-like"/>
    <property type="match status" value="1"/>
</dbReference>
<evidence type="ECO:0000256" key="11">
    <source>
        <dbReference type="ARBA" id="ARBA00051293"/>
    </source>
</evidence>
<dbReference type="KEGG" id="dhe:111599970"/>
<dbReference type="FunFam" id="3.90.226.10:FF:000034">
    <property type="entry name" value="Enoyl-CoA delta isomerase 1"/>
    <property type="match status" value="1"/>
</dbReference>